<evidence type="ECO:0000313" key="3">
    <source>
        <dbReference type="EMBL" id="KOS40500.1"/>
    </source>
</evidence>
<evidence type="ECO:0000313" key="4">
    <source>
        <dbReference type="Proteomes" id="UP000037696"/>
    </source>
</evidence>
<dbReference type="Pfam" id="PF22980">
    <property type="entry name" value="Myb_DNA-bind_8"/>
    <property type="match status" value="1"/>
</dbReference>
<dbReference type="EMBL" id="LHQQ01000161">
    <property type="protein sequence ID" value="KOS40500.1"/>
    <property type="molecule type" value="Genomic_DNA"/>
</dbReference>
<dbReference type="AlphaFoldDB" id="A0A0M8P4Y6"/>
<accession>A0A0M8P4Y6</accession>
<protein>
    <recommendedName>
        <fullName evidence="2">Myb-like DNA-binding domain-containing protein</fullName>
    </recommendedName>
</protein>
<feature type="region of interest" description="Disordered" evidence="1">
    <location>
        <begin position="1"/>
        <end position="23"/>
    </location>
</feature>
<gene>
    <name evidence="3" type="ORF">ACN38_g8634</name>
</gene>
<dbReference type="OrthoDB" id="3944408at2759"/>
<feature type="compositionally biased region" description="Acidic residues" evidence="1">
    <location>
        <begin position="106"/>
        <end position="115"/>
    </location>
</feature>
<sequence length="115" mass="12861">MAPTKSASKVGKSPAKPKEPKDSDLKKQLLFLWACHKVSNVQIDIPAVARYFGIKNNAAQMRFKRMKKKLEELEASAKSDEETHAPKANDDDHKVQTEELTYEANTGDEGDAMNE</sequence>
<keyword evidence="4" id="KW-1185">Reference proteome</keyword>
<proteinExistence type="predicted"/>
<name>A0A0M8P4Y6_9EURO</name>
<reference evidence="3 4" key="1">
    <citation type="submission" date="2015-08" db="EMBL/GenBank/DDBJ databases">
        <title>Genome sequencing of Penicillium nordicum.</title>
        <authorList>
            <person name="Nguyen H.D."/>
            <person name="Seifert K.A."/>
        </authorList>
    </citation>
    <scope>NUCLEOTIDE SEQUENCE [LARGE SCALE GENOMIC DNA]</scope>
    <source>
        <strain evidence="3 4">DAOMC 185683</strain>
    </source>
</reference>
<feature type="compositionally biased region" description="Basic and acidic residues" evidence="1">
    <location>
        <begin position="71"/>
        <end position="97"/>
    </location>
</feature>
<dbReference type="InterPro" id="IPR054505">
    <property type="entry name" value="Myb_DNA-bind_8"/>
</dbReference>
<evidence type="ECO:0000256" key="1">
    <source>
        <dbReference type="SAM" id="MobiDB-lite"/>
    </source>
</evidence>
<dbReference type="STRING" id="229535.A0A0M8P4Y6"/>
<feature type="region of interest" description="Disordered" evidence="1">
    <location>
        <begin position="71"/>
        <end position="115"/>
    </location>
</feature>
<comment type="caution">
    <text evidence="3">The sequence shown here is derived from an EMBL/GenBank/DDBJ whole genome shotgun (WGS) entry which is preliminary data.</text>
</comment>
<feature type="domain" description="Myb-like DNA-binding" evidence="2">
    <location>
        <begin position="27"/>
        <end position="71"/>
    </location>
</feature>
<organism evidence="3 4">
    <name type="scientific">Penicillium nordicum</name>
    <dbReference type="NCBI Taxonomy" id="229535"/>
    <lineage>
        <taxon>Eukaryota</taxon>
        <taxon>Fungi</taxon>
        <taxon>Dikarya</taxon>
        <taxon>Ascomycota</taxon>
        <taxon>Pezizomycotina</taxon>
        <taxon>Eurotiomycetes</taxon>
        <taxon>Eurotiomycetidae</taxon>
        <taxon>Eurotiales</taxon>
        <taxon>Aspergillaceae</taxon>
        <taxon>Penicillium</taxon>
    </lineage>
</organism>
<dbReference type="Proteomes" id="UP000037696">
    <property type="component" value="Unassembled WGS sequence"/>
</dbReference>
<evidence type="ECO:0000259" key="2">
    <source>
        <dbReference type="Pfam" id="PF22980"/>
    </source>
</evidence>